<feature type="domain" description="K Homology" evidence="5">
    <location>
        <begin position="313"/>
        <end position="385"/>
    </location>
</feature>
<dbReference type="AlphaFoldDB" id="A0A504Z0Z8"/>
<dbReference type="GO" id="GO:0003729">
    <property type="term" value="F:mRNA binding"/>
    <property type="evidence" value="ECO:0007669"/>
    <property type="project" value="TreeGrafter"/>
</dbReference>
<reference evidence="6 7" key="1">
    <citation type="submission" date="2019-04" db="EMBL/GenBank/DDBJ databases">
        <title>Annotation for the trematode Fasciola gigantica.</title>
        <authorList>
            <person name="Choi Y.-J."/>
        </authorList>
    </citation>
    <scope>NUCLEOTIDE SEQUENCE [LARGE SCALE GENOMIC DNA]</scope>
    <source>
        <strain evidence="6">Uganda_cow_1</strain>
    </source>
</reference>
<evidence type="ECO:0000256" key="1">
    <source>
        <dbReference type="ARBA" id="ARBA00022737"/>
    </source>
</evidence>
<dbReference type="PANTHER" id="PTHR10627:SF31">
    <property type="entry name" value="DODECA-SATELLITE-BINDING PROTEIN 1, ISOFORM A"/>
    <property type="match status" value="1"/>
</dbReference>
<keyword evidence="6" id="KW-0449">Lipoprotein</keyword>
<sequence length="598" mass="67845">MGKIRVDPKYFRHIVGRQGATILKWRENKVQIHLPSFEKGDHLAADEIVIEGDPQGVERTKREILQLVEKLENEKCKDVIIEPHVQHLLCTGYKGIPPPIRAVYDSFPKVSVIWPENQELDSRTTTVDNPARSVVQLRGDRQQVDAAAERLQKLIKQVIEDNHRQEIRIFKEFRPHIFGRGSAKIQKLLDDTKTRIQYPNPSDGSDVFTIIGREENVQQAIRQLEDLQKKLANVKEIIVSIPSELTTKFVGDQAPNLRSIREQCAGVHMRFVHPPQKHVRKGNQVEVVIIGPSEALNEAKKLLDQLNPKVAQLCAEELIHVDPKFHGVLIGRQGSNITRFRERHNVELLFPDRMETDPKLSMEIRIVGPKDAVAQAKADLEAMIKTLEDEVEQAVSVNPSLLKDVVAYRRAFPNPELDRVRVIMPRNIGPLNESTADSVDGDQHSVIKLIGQKACVESACQALQNMIRDIEEQSTKEFPLTEPSRLRRSTDNSSLVQGSPEKANEPHAPPSGSLFITGRPERIDQLYEEEIRPMLPIEEEFPVAQEFHRGLIVNLSTERRGRNVQTGPPVLVNQAHNQPKQRQTIRDAVQSSRDKTEI</sequence>
<dbReference type="SMART" id="SM00322">
    <property type="entry name" value="KH"/>
    <property type="match status" value="4"/>
</dbReference>
<dbReference type="Proteomes" id="UP000316759">
    <property type="component" value="Unassembled WGS sequence"/>
</dbReference>
<feature type="domain" description="K Homology" evidence="5">
    <location>
        <begin position="233"/>
        <end position="308"/>
    </location>
</feature>
<feature type="coiled-coil region" evidence="3">
    <location>
        <begin position="137"/>
        <end position="168"/>
    </location>
</feature>
<evidence type="ECO:0000259" key="5">
    <source>
        <dbReference type="SMART" id="SM00322"/>
    </source>
</evidence>
<evidence type="ECO:0000256" key="2">
    <source>
        <dbReference type="PROSITE-ProRule" id="PRU00117"/>
    </source>
</evidence>
<keyword evidence="3" id="KW-0175">Coiled coil</keyword>
<feature type="region of interest" description="Disordered" evidence="4">
    <location>
        <begin position="474"/>
        <end position="518"/>
    </location>
</feature>
<protein>
    <submittedName>
        <fullName evidence="6">High-density lipoprotein receptor (Hdl)</fullName>
    </submittedName>
</protein>
<keyword evidence="7" id="KW-1185">Reference proteome</keyword>
<dbReference type="PROSITE" id="PS50084">
    <property type="entry name" value="KH_TYPE_1"/>
    <property type="match status" value="4"/>
</dbReference>
<gene>
    <name evidence="6" type="ORF">FGIG_04639</name>
</gene>
<accession>A0A504Z0Z8</accession>
<dbReference type="Gene3D" id="3.30.1370.10">
    <property type="entry name" value="K Homology domain, type 1"/>
    <property type="match status" value="4"/>
</dbReference>
<keyword evidence="2" id="KW-0694">RNA-binding</keyword>
<dbReference type="STRING" id="46835.A0A504Z0Z8"/>
<organism evidence="6 7">
    <name type="scientific">Fasciola gigantica</name>
    <name type="common">Giant liver fluke</name>
    <dbReference type="NCBI Taxonomy" id="46835"/>
    <lineage>
        <taxon>Eukaryota</taxon>
        <taxon>Metazoa</taxon>
        <taxon>Spiralia</taxon>
        <taxon>Lophotrochozoa</taxon>
        <taxon>Platyhelminthes</taxon>
        <taxon>Trematoda</taxon>
        <taxon>Digenea</taxon>
        <taxon>Plagiorchiida</taxon>
        <taxon>Echinostomata</taxon>
        <taxon>Echinostomatoidea</taxon>
        <taxon>Fasciolidae</taxon>
        <taxon>Fasciola</taxon>
    </lineage>
</organism>
<dbReference type="InterPro" id="IPR004087">
    <property type="entry name" value="KH_dom"/>
</dbReference>
<dbReference type="Pfam" id="PF00013">
    <property type="entry name" value="KH_1"/>
    <property type="match status" value="4"/>
</dbReference>
<dbReference type="SUPFAM" id="SSF54791">
    <property type="entry name" value="Eukaryotic type KH-domain (KH-domain type I)"/>
    <property type="match status" value="4"/>
</dbReference>
<feature type="domain" description="K Homology" evidence="5">
    <location>
        <begin position="161"/>
        <end position="229"/>
    </location>
</feature>
<evidence type="ECO:0000313" key="6">
    <source>
        <dbReference type="EMBL" id="TPP67473.1"/>
    </source>
</evidence>
<name>A0A504Z0Z8_FASGI</name>
<evidence type="ECO:0000256" key="4">
    <source>
        <dbReference type="SAM" id="MobiDB-lite"/>
    </source>
</evidence>
<keyword evidence="6" id="KW-0675">Receptor</keyword>
<feature type="coiled-coil region" evidence="3">
    <location>
        <begin position="370"/>
        <end position="397"/>
    </location>
</feature>
<feature type="coiled-coil region" evidence="3">
    <location>
        <begin position="210"/>
        <end position="237"/>
    </location>
</feature>
<dbReference type="OrthoDB" id="10027144at2759"/>
<dbReference type="PANTHER" id="PTHR10627">
    <property type="entry name" value="SCP160"/>
    <property type="match status" value="1"/>
</dbReference>
<comment type="caution">
    <text evidence="6">The sequence shown here is derived from an EMBL/GenBank/DDBJ whole genome shotgun (WGS) entry which is preliminary data.</text>
</comment>
<feature type="domain" description="K Homology" evidence="5">
    <location>
        <begin position="3"/>
        <end position="69"/>
    </location>
</feature>
<dbReference type="CDD" id="cd02394">
    <property type="entry name" value="KH-I_Vigilin_rpt6"/>
    <property type="match status" value="2"/>
</dbReference>
<dbReference type="InterPro" id="IPR004088">
    <property type="entry name" value="KH_dom_type_1"/>
</dbReference>
<evidence type="ECO:0000256" key="3">
    <source>
        <dbReference type="SAM" id="Coils"/>
    </source>
</evidence>
<dbReference type="EMBL" id="SUNJ01000650">
    <property type="protein sequence ID" value="TPP67473.1"/>
    <property type="molecule type" value="Genomic_DNA"/>
</dbReference>
<feature type="region of interest" description="Disordered" evidence="4">
    <location>
        <begin position="560"/>
        <end position="598"/>
    </location>
</feature>
<keyword evidence="1" id="KW-0677">Repeat</keyword>
<dbReference type="InterPro" id="IPR036612">
    <property type="entry name" value="KH_dom_type_1_sf"/>
</dbReference>
<proteinExistence type="predicted"/>
<evidence type="ECO:0000313" key="7">
    <source>
        <dbReference type="Proteomes" id="UP000316759"/>
    </source>
</evidence>